<feature type="compositionally biased region" description="Pro residues" evidence="1">
    <location>
        <begin position="1"/>
        <end position="11"/>
    </location>
</feature>
<gene>
    <name evidence="2" type="ORF">MPL3365_140223</name>
</gene>
<proteinExistence type="predicted"/>
<feature type="region of interest" description="Disordered" evidence="1">
    <location>
        <begin position="1"/>
        <end position="35"/>
    </location>
</feature>
<dbReference type="EMBL" id="CCNE01000006">
    <property type="protein sequence ID" value="CDX52109.1"/>
    <property type="molecule type" value="Genomic_DNA"/>
</dbReference>
<evidence type="ECO:0000313" key="2">
    <source>
        <dbReference type="EMBL" id="CDX52109.1"/>
    </source>
</evidence>
<reference evidence="2 3" key="1">
    <citation type="submission" date="2014-08" db="EMBL/GenBank/DDBJ databases">
        <authorList>
            <person name="Moulin Lionel"/>
        </authorList>
    </citation>
    <scope>NUCLEOTIDE SEQUENCE [LARGE SCALE GENOMIC DNA]</scope>
</reference>
<accession>A0A090FXY2</accession>
<evidence type="ECO:0000313" key="3">
    <source>
        <dbReference type="Proteomes" id="UP000046122"/>
    </source>
</evidence>
<protein>
    <submittedName>
        <fullName evidence="2">Uncharacterized protein</fullName>
    </submittedName>
</protein>
<dbReference type="Proteomes" id="UP000046122">
    <property type="component" value="Unassembled WGS sequence"/>
</dbReference>
<name>A0A090FXY2_MESPL</name>
<organism evidence="2 3">
    <name type="scientific">Mesorhizobium plurifarium</name>
    <dbReference type="NCBI Taxonomy" id="69974"/>
    <lineage>
        <taxon>Bacteria</taxon>
        <taxon>Pseudomonadati</taxon>
        <taxon>Pseudomonadota</taxon>
        <taxon>Alphaproteobacteria</taxon>
        <taxon>Hyphomicrobiales</taxon>
        <taxon>Phyllobacteriaceae</taxon>
        <taxon>Mesorhizobium</taxon>
    </lineage>
</organism>
<sequence>MPSRASPPPSMPRACPTARNARLRPRFWRKPGASPPEPELLSGCRNFVFAQMFQRIVLPSRIGDRPAELSAALSPFDCGGSSKRLLGARNNLNRLPRFAGLDPGQRGVHAHGKAPVRLNSRRPRARHSLSSVWRTWRGAFRRYRQEQGTY</sequence>
<evidence type="ECO:0000256" key="1">
    <source>
        <dbReference type="SAM" id="MobiDB-lite"/>
    </source>
</evidence>
<dbReference type="AlphaFoldDB" id="A0A090FXY2"/>